<dbReference type="Gene3D" id="1.10.10.10">
    <property type="entry name" value="Winged helix-like DNA-binding domain superfamily/Winged helix DNA-binding domain"/>
    <property type="match status" value="1"/>
</dbReference>
<evidence type="ECO:0000256" key="1">
    <source>
        <dbReference type="ARBA" id="ARBA00023015"/>
    </source>
</evidence>
<dbReference type="PROSITE" id="PS50956">
    <property type="entry name" value="HTH_ASNC_2"/>
    <property type="match status" value="1"/>
</dbReference>
<dbReference type="InterPro" id="IPR011991">
    <property type="entry name" value="ArsR-like_HTH"/>
</dbReference>
<proteinExistence type="predicted"/>
<dbReference type="InterPro" id="IPR036388">
    <property type="entry name" value="WH-like_DNA-bd_sf"/>
</dbReference>
<evidence type="ECO:0000256" key="3">
    <source>
        <dbReference type="ARBA" id="ARBA00023163"/>
    </source>
</evidence>
<dbReference type="SUPFAM" id="SSF46785">
    <property type="entry name" value="Winged helix' DNA-binding domain"/>
    <property type="match status" value="1"/>
</dbReference>
<keyword evidence="3" id="KW-0804">Transcription</keyword>
<sequence>MLDQTDMQILEQLSRNSRITMKELGEIVHLTGPATSARVAKLEDMGIIEGYTIQVNQAKLGYLVHAIIHIYTRSTNHQPYLSFLKGYEQNVVNNFKVSGDSCYLLECRFQSNDRLDEFLTGLSNNYVGYQLSIVINK</sequence>
<dbReference type="InterPro" id="IPR036390">
    <property type="entry name" value="WH_DNA-bd_sf"/>
</dbReference>
<dbReference type="SMART" id="SM00344">
    <property type="entry name" value="HTH_ASNC"/>
    <property type="match status" value="1"/>
</dbReference>
<evidence type="ECO:0000259" key="4">
    <source>
        <dbReference type="PROSITE" id="PS50956"/>
    </source>
</evidence>
<reference evidence="5" key="1">
    <citation type="submission" date="2023-07" db="EMBL/GenBank/DDBJ databases">
        <title>Ureibacillus sp. isolated from freshwater well.</title>
        <authorList>
            <person name="Kirdat K."/>
            <person name="Bhatt A."/>
            <person name="Teware R."/>
            <person name="Bhavsar Y."/>
            <person name="Yadav A."/>
        </authorList>
    </citation>
    <scope>NUCLEOTIDE SEQUENCE</scope>
    <source>
        <strain evidence="5">BA0131</strain>
    </source>
</reference>
<dbReference type="InterPro" id="IPR011008">
    <property type="entry name" value="Dimeric_a/b-barrel"/>
</dbReference>
<dbReference type="InterPro" id="IPR019887">
    <property type="entry name" value="Tscrpt_reg_AsnC/Lrp_C"/>
</dbReference>
<dbReference type="Pfam" id="PF01037">
    <property type="entry name" value="AsnC_trans_reg"/>
    <property type="match status" value="1"/>
</dbReference>
<organism evidence="5 6">
    <name type="scientific">Ureibacillus aquaedulcis</name>
    <dbReference type="NCBI Taxonomy" id="3058421"/>
    <lineage>
        <taxon>Bacteria</taxon>
        <taxon>Bacillati</taxon>
        <taxon>Bacillota</taxon>
        <taxon>Bacilli</taxon>
        <taxon>Bacillales</taxon>
        <taxon>Caryophanaceae</taxon>
        <taxon>Ureibacillus</taxon>
    </lineage>
</organism>
<name>A0ABT8GMY1_9BACL</name>
<dbReference type="Proteomes" id="UP001172743">
    <property type="component" value="Unassembled WGS sequence"/>
</dbReference>
<dbReference type="InterPro" id="IPR000485">
    <property type="entry name" value="AsnC-type_HTH_dom"/>
</dbReference>
<dbReference type="EMBL" id="JAUHTQ010000002">
    <property type="protein sequence ID" value="MDN4492759.1"/>
    <property type="molecule type" value="Genomic_DNA"/>
</dbReference>
<keyword evidence="2" id="KW-0238">DNA-binding</keyword>
<dbReference type="CDD" id="cd00090">
    <property type="entry name" value="HTH_ARSR"/>
    <property type="match status" value="1"/>
</dbReference>
<dbReference type="RefSeq" id="WP_301136919.1">
    <property type="nucleotide sequence ID" value="NZ_JAUHTQ010000002.1"/>
</dbReference>
<keyword evidence="1" id="KW-0805">Transcription regulation</keyword>
<evidence type="ECO:0000256" key="2">
    <source>
        <dbReference type="ARBA" id="ARBA00023125"/>
    </source>
</evidence>
<dbReference type="SUPFAM" id="SSF54909">
    <property type="entry name" value="Dimeric alpha+beta barrel"/>
    <property type="match status" value="1"/>
</dbReference>
<dbReference type="PANTHER" id="PTHR30154">
    <property type="entry name" value="LEUCINE-RESPONSIVE REGULATORY PROTEIN"/>
    <property type="match status" value="1"/>
</dbReference>
<keyword evidence="6" id="KW-1185">Reference proteome</keyword>
<evidence type="ECO:0000313" key="5">
    <source>
        <dbReference type="EMBL" id="MDN4492759.1"/>
    </source>
</evidence>
<dbReference type="PANTHER" id="PTHR30154:SF55">
    <property type="entry name" value="HTH-TYPE TRANSCRIPTIONAL REGULATOR LRPB"/>
    <property type="match status" value="1"/>
</dbReference>
<dbReference type="InterPro" id="IPR019888">
    <property type="entry name" value="Tscrpt_reg_AsnC-like"/>
</dbReference>
<protein>
    <submittedName>
        <fullName evidence="5">Lrp/AsnC family transcriptional regulator</fullName>
    </submittedName>
</protein>
<dbReference type="Gene3D" id="3.30.70.920">
    <property type="match status" value="1"/>
</dbReference>
<dbReference type="Pfam" id="PF13412">
    <property type="entry name" value="HTH_24"/>
    <property type="match status" value="1"/>
</dbReference>
<comment type="caution">
    <text evidence="5">The sequence shown here is derived from an EMBL/GenBank/DDBJ whole genome shotgun (WGS) entry which is preliminary data.</text>
</comment>
<gene>
    <name evidence="5" type="ORF">QYB95_04330</name>
</gene>
<evidence type="ECO:0000313" key="6">
    <source>
        <dbReference type="Proteomes" id="UP001172743"/>
    </source>
</evidence>
<feature type="domain" description="HTH asnC-type" evidence="4">
    <location>
        <begin position="2"/>
        <end position="63"/>
    </location>
</feature>
<dbReference type="PRINTS" id="PR00033">
    <property type="entry name" value="HTHASNC"/>
</dbReference>
<accession>A0ABT8GMY1</accession>